<evidence type="ECO:0000256" key="1">
    <source>
        <dbReference type="SAM" id="MobiDB-lite"/>
    </source>
</evidence>
<dbReference type="PANTHER" id="PTHR37346">
    <property type="entry name" value="PROLINE-RICH PROTEIN 19"/>
    <property type="match status" value="1"/>
</dbReference>
<evidence type="ECO:0000313" key="2">
    <source>
        <dbReference type="EMBL" id="KYO40872.1"/>
    </source>
</evidence>
<reference evidence="2 3" key="1">
    <citation type="journal article" date="2012" name="Genome Biol.">
        <title>Sequencing three crocodilian genomes to illuminate the evolution of archosaurs and amniotes.</title>
        <authorList>
            <person name="St John J.A."/>
            <person name="Braun E.L."/>
            <person name="Isberg S.R."/>
            <person name="Miles L.G."/>
            <person name="Chong A.Y."/>
            <person name="Gongora J."/>
            <person name="Dalzell P."/>
            <person name="Moran C."/>
            <person name="Bed'hom B."/>
            <person name="Abzhanov A."/>
            <person name="Burgess S.C."/>
            <person name="Cooksey A.M."/>
            <person name="Castoe T.A."/>
            <person name="Crawford N.G."/>
            <person name="Densmore L.D."/>
            <person name="Drew J.C."/>
            <person name="Edwards S.V."/>
            <person name="Faircloth B.C."/>
            <person name="Fujita M.K."/>
            <person name="Greenwold M.J."/>
            <person name="Hoffmann F.G."/>
            <person name="Howard J.M."/>
            <person name="Iguchi T."/>
            <person name="Janes D.E."/>
            <person name="Khan S.Y."/>
            <person name="Kohno S."/>
            <person name="de Koning A.J."/>
            <person name="Lance S.L."/>
            <person name="McCarthy F.M."/>
            <person name="McCormack J.E."/>
            <person name="Merchant M.E."/>
            <person name="Peterson D.G."/>
            <person name="Pollock D.D."/>
            <person name="Pourmand N."/>
            <person name="Raney B.J."/>
            <person name="Roessler K.A."/>
            <person name="Sanford J.R."/>
            <person name="Sawyer R.H."/>
            <person name="Schmidt C.J."/>
            <person name="Triplett E.W."/>
            <person name="Tuberville T.D."/>
            <person name="Venegas-Anaya M."/>
            <person name="Howard J.T."/>
            <person name="Jarvis E.D."/>
            <person name="Guillette L.J.Jr."/>
            <person name="Glenn T.C."/>
            <person name="Green R.E."/>
            <person name="Ray D.A."/>
        </authorList>
    </citation>
    <scope>NUCLEOTIDE SEQUENCE [LARGE SCALE GENOMIC DNA]</scope>
    <source>
        <strain evidence="2">KSC_2009_1</strain>
    </source>
</reference>
<name>A0A151NVD2_ALLMI</name>
<evidence type="ECO:0000313" key="3">
    <source>
        <dbReference type="Proteomes" id="UP000050525"/>
    </source>
</evidence>
<organism evidence="2 3">
    <name type="scientific">Alligator mississippiensis</name>
    <name type="common">American alligator</name>
    <dbReference type="NCBI Taxonomy" id="8496"/>
    <lineage>
        <taxon>Eukaryota</taxon>
        <taxon>Metazoa</taxon>
        <taxon>Chordata</taxon>
        <taxon>Craniata</taxon>
        <taxon>Vertebrata</taxon>
        <taxon>Euteleostomi</taxon>
        <taxon>Archelosauria</taxon>
        <taxon>Archosauria</taxon>
        <taxon>Crocodylia</taxon>
        <taxon>Alligatoridae</taxon>
        <taxon>Alligatorinae</taxon>
        <taxon>Alligator</taxon>
    </lineage>
</organism>
<accession>A0A151NVD2</accession>
<keyword evidence="3" id="KW-1185">Reference proteome</keyword>
<feature type="region of interest" description="Disordered" evidence="1">
    <location>
        <begin position="1"/>
        <end position="20"/>
    </location>
</feature>
<dbReference type="EMBL" id="AKHW03001821">
    <property type="protein sequence ID" value="KYO40872.1"/>
    <property type="molecule type" value="Genomic_DNA"/>
</dbReference>
<dbReference type="InterPro" id="IPR029355">
    <property type="entry name" value="Pro-rich_19"/>
</dbReference>
<comment type="caution">
    <text evidence="2">The sequence shown here is derived from an EMBL/GenBank/DDBJ whole genome shotgun (WGS) entry which is preliminary data.</text>
</comment>
<sequence length="267" mass="28078">MGPGPGATSGKENVPPVPGSVGEAVRELARQLQPLLDIETAFPGRSLVRERRQAVLGALLQRHHGLPDLTALLRHRGPASTPESSPAGGKRRRAGAWLSSPEDMASGAAFCLPIPLPAVGAAAWEPGDKTAIAAGRVASSSWHSPPFPSTLSPYQLSPCQDPTLRTIEGAAPGPPAGMWNPGKTLEDPRLEALVPHRDTSVGGWAWAPGSCHTWATGLGPWELRALQRLPLSFFPPSAALECGMSPAPTAQTGSSPEAWAFPRMRLY</sequence>
<dbReference type="Proteomes" id="UP000050525">
    <property type="component" value="Unassembled WGS sequence"/>
</dbReference>
<gene>
    <name evidence="2" type="primary">PRR19</name>
    <name evidence="2" type="ORF">Y1Q_0004210</name>
</gene>
<dbReference type="PANTHER" id="PTHR37346:SF1">
    <property type="entry name" value="PROLINE-RICH PROTEIN 19"/>
    <property type="match status" value="1"/>
</dbReference>
<proteinExistence type="predicted"/>
<dbReference type="Pfam" id="PF15455">
    <property type="entry name" value="Pro-rich_19"/>
    <property type="match status" value="1"/>
</dbReference>
<feature type="region of interest" description="Disordered" evidence="1">
    <location>
        <begin position="75"/>
        <end position="95"/>
    </location>
</feature>
<protein>
    <submittedName>
        <fullName evidence="2">Proline-rich protein 19 isoform B</fullName>
    </submittedName>
</protein>
<dbReference type="AlphaFoldDB" id="A0A151NVD2"/>